<accession>A0AAP5N1C3</accession>
<name>A0AAP5N1C3_9BACL</name>
<dbReference type="InterPro" id="IPR036291">
    <property type="entry name" value="NAD(P)-bd_dom_sf"/>
</dbReference>
<dbReference type="EMBL" id="JARQGV010000004">
    <property type="protein sequence ID" value="MDT2253366.1"/>
    <property type="molecule type" value="Genomic_DNA"/>
</dbReference>
<dbReference type="Pfam" id="PF01408">
    <property type="entry name" value="GFO_IDH_MocA"/>
    <property type="match status" value="1"/>
</dbReference>
<dbReference type="SUPFAM" id="SSF51735">
    <property type="entry name" value="NAD(P)-binding Rossmann-fold domains"/>
    <property type="match status" value="1"/>
</dbReference>
<organism evidence="2 3">
    <name type="scientific">Paenibacillus larvae</name>
    <dbReference type="NCBI Taxonomy" id="1464"/>
    <lineage>
        <taxon>Bacteria</taxon>
        <taxon>Bacillati</taxon>
        <taxon>Bacillota</taxon>
        <taxon>Bacilli</taxon>
        <taxon>Bacillales</taxon>
        <taxon>Paenibacillaceae</taxon>
        <taxon>Paenibacillus</taxon>
    </lineage>
</organism>
<reference evidence="2" key="2">
    <citation type="submission" date="2023-03" db="EMBL/GenBank/DDBJ databases">
        <authorList>
            <person name="Obshta O."/>
            <person name="Zabrodski M.W."/>
            <person name="Soomro T."/>
            <person name="Wilson G."/>
            <person name="Masood F."/>
            <person name="Thebeau J."/>
            <person name="Bezerra Da Silva M.C."/>
            <person name="Raza F."/>
            <person name="Biganski S."/>
            <person name="Jose M."/>
            <person name="Camilli M."/>
            <person name="Kozii I.V."/>
            <person name="Kozii R.V."/>
            <person name="Simko E."/>
            <person name="Wood S.C."/>
        </authorList>
    </citation>
    <scope>NUCLEOTIDE SEQUENCE</scope>
    <source>
        <strain evidence="2">PL001</strain>
    </source>
</reference>
<proteinExistence type="predicted"/>
<protein>
    <submittedName>
        <fullName evidence="2">Gfo/Idh/MocA family oxidoreductase</fullName>
    </submittedName>
</protein>
<dbReference type="InterPro" id="IPR051450">
    <property type="entry name" value="Gfo/Idh/MocA_Oxidoreductases"/>
</dbReference>
<evidence type="ECO:0000313" key="3">
    <source>
        <dbReference type="Proteomes" id="UP001259239"/>
    </source>
</evidence>
<dbReference type="AlphaFoldDB" id="A0AAP5N1C3"/>
<reference evidence="2" key="1">
    <citation type="journal article" date="2023" name="J. Vet. Diagn. Invest.">
        <title>Oxytetracycline-resistant Paenibacillus larvae identified in commercial beekeeping operations in Saskatchewan using pooled honey sampling.</title>
        <authorList>
            <person name="Obshta O."/>
            <person name="Zabrodski M.W."/>
            <person name="Soomro T."/>
            <person name="Wilson G."/>
            <person name="Masood F."/>
            <person name="Thebeau J."/>
            <person name="Silva M.C.B."/>
            <person name="Biganski S."/>
            <person name="Kozii I.V."/>
            <person name="Koziy R.V."/>
            <person name="Raza M.F."/>
            <person name="Jose M.S."/>
            <person name="Simko E."/>
            <person name="Wood S.C."/>
        </authorList>
    </citation>
    <scope>NUCLEOTIDE SEQUENCE</scope>
    <source>
        <strain evidence="2">PL001</strain>
    </source>
</reference>
<feature type="domain" description="Gfo/Idh/MocA-like oxidoreductase N-terminal" evidence="1">
    <location>
        <begin position="1"/>
        <end position="39"/>
    </location>
</feature>
<dbReference type="GO" id="GO:0000166">
    <property type="term" value="F:nucleotide binding"/>
    <property type="evidence" value="ECO:0007669"/>
    <property type="project" value="InterPro"/>
</dbReference>
<gene>
    <name evidence="2" type="ORF">P7H09_19490</name>
</gene>
<dbReference type="Gene3D" id="3.30.360.10">
    <property type="entry name" value="Dihydrodipicolinate Reductase, domain 2"/>
    <property type="match status" value="1"/>
</dbReference>
<dbReference type="PANTHER" id="PTHR43377">
    <property type="entry name" value="BILIVERDIN REDUCTASE A"/>
    <property type="match status" value="1"/>
</dbReference>
<dbReference type="PANTHER" id="PTHR43377:SF1">
    <property type="entry name" value="BILIVERDIN REDUCTASE A"/>
    <property type="match status" value="1"/>
</dbReference>
<dbReference type="InterPro" id="IPR000683">
    <property type="entry name" value="Gfo/Idh/MocA-like_OxRdtase_N"/>
</dbReference>
<comment type="caution">
    <text evidence="2">The sequence shown here is derived from an EMBL/GenBank/DDBJ whole genome shotgun (WGS) entry which is preliminary data.</text>
</comment>
<dbReference type="Gene3D" id="3.40.50.720">
    <property type="entry name" value="NAD(P)-binding Rossmann-like Domain"/>
    <property type="match status" value="1"/>
</dbReference>
<sequence length="76" mass="8713">MKALQAGKHVLLEKPMALNAEAAKEIVRAERKAGKVLMIPHTMRWEPHALQVKEQLDKGDWGTWFTKKINPEAAYY</sequence>
<dbReference type="RefSeq" id="WP_023483335.1">
    <property type="nucleotide sequence ID" value="NZ_JAMDNE010000106.1"/>
</dbReference>
<evidence type="ECO:0000313" key="2">
    <source>
        <dbReference type="EMBL" id="MDT2253366.1"/>
    </source>
</evidence>
<dbReference type="Proteomes" id="UP001259239">
    <property type="component" value="Unassembled WGS sequence"/>
</dbReference>
<evidence type="ECO:0000259" key="1">
    <source>
        <dbReference type="Pfam" id="PF01408"/>
    </source>
</evidence>